<dbReference type="EMBL" id="LAZR01041704">
    <property type="protein sequence ID" value="KKL11321.1"/>
    <property type="molecule type" value="Genomic_DNA"/>
</dbReference>
<proteinExistence type="predicted"/>
<evidence type="ECO:0000256" key="1">
    <source>
        <dbReference type="SAM" id="MobiDB-lite"/>
    </source>
</evidence>
<protein>
    <submittedName>
        <fullName evidence="2">Uncharacterized protein</fullName>
    </submittedName>
</protein>
<reference evidence="2" key="1">
    <citation type="journal article" date="2015" name="Nature">
        <title>Complex archaea that bridge the gap between prokaryotes and eukaryotes.</title>
        <authorList>
            <person name="Spang A."/>
            <person name="Saw J.H."/>
            <person name="Jorgensen S.L."/>
            <person name="Zaremba-Niedzwiedzka K."/>
            <person name="Martijn J."/>
            <person name="Lind A.E."/>
            <person name="van Eijk R."/>
            <person name="Schleper C."/>
            <person name="Guy L."/>
            <person name="Ettema T.J."/>
        </authorList>
    </citation>
    <scope>NUCLEOTIDE SEQUENCE</scope>
</reference>
<feature type="region of interest" description="Disordered" evidence="1">
    <location>
        <begin position="1"/>
        <end position="30"/>
    </location>
</feature>
<organism evidence="2">
    <name type="scientific">marine sediment metagenome</name>
    <dbReference type="NCBI Taxonomy" id="412755"/>
    <lineage>
        <taxon>unclassified sequences</taxon>
        <taxon>metagenomes</taxon>
        <taxon>ecological metagenomes</taxon>
    </lineage>
</organism>
<name>A0A0F9D0G9_9ZZZZ</name>
<feature type="non-terminal residue" evidence="2">
    <location>
        <position position="1"/>
    </location>
</feature>
<dbReference type="AlphaFoldDB" id="A0A0F9D0G9"/>
<evidence type="ECO:0000313" key="2">
    <source>
        <dbReference type="EMBL" id="KKL11321.1"/>
    </source>
</evidence>
<gene>
    <name evidence="2" type="ORF">LCGC14_2546970</name>
</gene>
<accession>A0A0F9D0G9</accession>
<comment type="caution">
    <text evidence="2">The sequence shown here is derived from an EMBL/GenBank/DDBJ whole genome shotgun (WGS) entry which is preliminary data.</text>
</comment>
<sequence>AISRTGNYVRSARTKKHQRGIPEEGGNMTNEEKESLLWHGTNIPSSGLEGLIEYVQALLEKEYDKGHNDGDTFHGMNL</sequence>